<evidence type="ECO:0000259" key="1">
    <source>
        <dbReference type="Pfam" id="PF26188"/>
    </source>
</evidence>
<evidence type="ECO:0000313" key="2">
    <source>
        <dbReference type="EMBL" id="CAK0801705.1"/>
    </source>
</evidence>
<dbReference type="InterPro" id="IPR058917">
    <property type="entry name" value="RESC6_dom"/>
</dbReference>
<accession>A0ABN9Q7D9</accession>
<dbReference type="Pfam" id="PF26188">
    <property type="entry name" value="RESC6"/>
    <property type="match status" value="1"/>
</dbReference>
<feature type="non-terminal residue" evidence="2">
    <location>
        <position position="1"/>
    </location>
</feature>
<gene>
    <name evidence="2" type="ORF">PCOR1329_LOCUS9487</name>
</gene>
<keyword evidence="3" id="KW-1185">Reference proteome</keyword>
<name>A0ABN9Q7D9_9DINO</name>
<reference evidence="2" key="1">
    <citation type="submission" date="2023-10" db="EMBL/GenBank/DDBJ databases">
        <authorList>
            <person name="Chen Y."/>
            <person name="Shah S."/>
            <person name="Dougan E. K."/>
            <person name="Thang M."/>
            <person name="Chan C."/>
        </authorList>
    </citation>
    <scope>NUCLEOTIDE SEQUENCE [LARGE SCALE GENOMIC DNA]</scope>
</reference>
<feature type="domain" description="RNA-editing substrate-binding complex 6 protein" evidence="1">
    <location>
        <begin position="124"/>
        <end position="261"/>
    </location>
</feature>
<proteinExistence type="predicted"/>
<dbReference type="InterPro" id="IPR050870">
    <property type="entry name" value="FAST_kinase"/>
</dbReference>
<organism evidence="2 3">
    <name type="scientific">Prorocentrum cordatum</name>
    <dbReference type="NCBI Taxonomy" id="2364126"/>
    <lineage>
        <taxon>Eukaryota</taxon>
        <taxon>Sar</taxon>
        <taxon>Alveolata</taxon>
        <taxon>Dinophyceae</taxon>
        <taxon>Prorocentrales</taxon>
        <taxon>Prorocentraceae</taxon>
        <taxon>Prorocentrum</taxon>
    </lineage>
</organism>
<sequence>AAEWDTMSLSLVPQAFALLHARHPALLSSVASQLRRETSAVWGPGDLTRVVWACARLHLAFFRHRDDALFRDASCKALSRLPEFPAGVLTQAIWAFATAGPPEVASHFFPRAAESMPGAALSAYTTAHLAMVVWAFAATQFRPVELLEEIGEAVPGKPKYNSQDVTMIAWSYATLLAPQRRVFEFLARAAVRSVGSFNPQDLANAAWAFATTGEHAPDMFDAIGDEACARVSEFSCQHVAMLLWAFVTIRHRHDRLFGVVGGCARVDRGSWHSAKLLAYALAGLPALGARLGSAETTSRVAAEIVEAWLHRRQTGVSEEDDVHTVHDAVFPWVDAAVAGWREVEEALSVQRQRLVALERSAVFAAILPPAPSAMDTPTVREYQAAVQAIGVRGLGSVHTWRFLRGVGLARADPQLAHLARKARARAQRHRLGQATGRGERANWCFWRGQVRARSGPGGERRSVEEPGRLQSSAVLGYREDPRTVRAWWRS</sequence>
<dbReference type="PANTHER" id="PTHR21228">
    <property type="entry name" value="FAST LEU-RICH DOMAIN-CONTAINING"/>
    <property type="match status" value="1"/>
</dbReference>
<dbReference type="EMBL" id="CAUYUJ010002644">
    <property type="protein sequence ID" value="CAK0801705.1"/>
    <property type="molecule type" value="Genomic_DNA"/>
</dbReference>
<protein>
    <recommendedName>
        <fullName evidence="1">RNA-editing substrate-binding complex 6 protein domain-containing protein</fullName>
    </recommendedName>
</protein>
<evidence type="ECO:0000313" key="3">
    <source>
        <dbReference type="Proteomes" id="UP001189429"/>
    </source>
</evidence>
<comment type="caution">
    <text evidence="2">The sequence shown here is derived from an EMBL/GenBank/DDBJ whole genome shotgun (WGS) entry which is preliminary data.</text>
</comment>
<dbReference type="PANTHER" id="PTHR21228:SF40">
    <property type="entry name" value="LD45607P"/>
    <property type="match status" value="1"/>
</dbReference>
<dbReference type="Proteomes" id="UP001189429">
    <property type="component" value="Unassembled WGS sequence"/>
</dbReference>